<dbReference type="FunFam" id="1.10.240.10:FF:000003">
    <property type="entry name" value="Tryptophan--tRNA ligase, cytoplasmic"/>
    <property type="match status" value="1"/>
</dbReference>
<accession>A0A0A9WMU7</accession>
<evidence type="ECO:0000256" key="8">
    <source>
        <dbReference type="ARBA" id="ARBA00022840"/>
    </source>
</evidence>
<keyword evidence="10 12" id="KW-0030">Aminoacyl-tRNA synthetase</keyword>
<evidence type="ECO:0000256" key="3">
    <source>
        <dbReference type="ARBA" id="ARBA00013161"/>
    </source>
</evidence>
<protein>
    <recommendedName>
        <fullName evidence="4">Tryptophan--tRNA ligase, cytoplasmic</fullName>
        <ecNumber evidence="3">6.1.1.2</ecNumber>
    </recommendedName>
    <alternativeName>
        <fullName evidence="11">Tryptophanyl-tRNA synthetase</fullName>
    </alternativeName>
</protein>
<keyword evidence="8 12" id="KW-0067">ATP-binding</keyword>
<sequence length="407" mass="46170">MTTNGEEPQIENLKLADPEEDVVNPWSVSSSSQEGVDYDKLIKRFGSSKLDQELIERWEKVTGKPAHHLLRRGMFFSHRDVHTILTNFEQGKSFYLYTGRGPSSESMHVGHLIPFIFTKWIQDIFNVPLVIQLTDDEKFLWKDLTVEEATRLAHQNAKDIIAIGFDVEKTFIFSDYTYMGQCPEFYRNISRIQKCVTFNQVKGIFGFGDSDVIGKIAFPAIQAAPSFSTSFPLIFGAAKVPCLIPCAIDQDPYFRMTRDVAPRLGFPKPALLHSTFIPALQGANTKMSASDNNTAIFLTDTPKQIKTKVNKYAFSGGQASVEEHRKLGGDCKVDVSYQYLRYFLEDDERLEQIRQDYTSGALLTGELKKLLIDTLQPIVAAHQEKKSKITDEIVKQFMTPRPLNFVK</sequence>
<evidence type="ECO:0000256" key="5">
    <source>
        <dbReference type="ARBA" id="ARBA00022490"/>
    </source>
</evidence>
<dbReference type="PRINTS" id="PR01039">
    <property type="entry name" value="TRNASYNTHTRP"/>
</dbReference>
<dbReference type="GO" id="GO:0006436">
    <property type="term" value="P:tryptophanyl-tRNA aminoacylation"/>
    <property type="evidence" value="ECO:0007669"/>
    <property type="project" value="InterPro"/>
</dbReference>
<evidence type="ECO:0000256" key="6">
    <source>
        <dbReference type="ARBA" id="ARBA00022598"/>
    </source>
</evidence>
<dbReference type="InterPro" id="IPR002306">
    <property type="entry name" value="Trp-tRNA-ligase"/>
</dbReference>
<evidence type="ECO:0000256" key="12">
    <source>
        <dbReference type="RuleBase" id="RU363036"/>
    </source>
</evidence>
<dbReference type="SUPFAM" id="SSF52374">
    <property type="entry name" value="Nucleotidylyl transferase"/>
    <property type="match status" value="1"/>
</dbReference>
<reference evidence="15" key="3">
    <citation type="journal article" date="2016" name="Gigascience">
        <title>De novo construction of an expanded transcriptome assembly for the western tarnished plant bug, Lygus hesperus.</title>
        <authorList>
            <person name="Tassone E.E."/>
            <person name="Geib S.M."/>
            <person name="Hall B."/>
            <person name="Fabrick J.A."/>
            <person name="Brent C.S."/>
            <person name="Hull J.J."/>
        </authorList>
    </citation>
    <scope>NUCLEOTIDE SEQUENCE</scope>
</reference>
<proteinExistence type="inferred from homology"/>
<dbReference type="EMBL" id="GBHO01034853">
    <property type="protein sequence ID" value="JAG08751.1"/>
    <property type="molecule type" value="Transcribed_RNA"/>
</dbReference>
<dbReference type="PROSITE" id="PS00178">
    <property type="entry name" value="AA_TRNA_LIGASE_I"/>
    <property type="match status" value="1"/>
</dbReference>
<keyword evidence="9 12" id="KW-0648">Protein biosynthesis</keyword>
<dbReference type="AlphaFoldDB" id="A0A0A9WMU7"/>
<evidence type="ECO:0000256" key="1">
    <source>
        <dbReference type="ARBA" id="ARBA00004496"/>
    </source>
</evidence>
<dbReference type="Gene3D" id="3.40.50.620">
    <property type="entry name" value="HUPs"/>
    <property type="match status" value="1"/>
</dbReference>
<reference evidence="13" key="2">
    <citation type="submission" date="2014-07" db="EMBL/GenBank/DDBJ databases">
        <authorList>
            <person name="Hull J."/>
        </authorList>
    </citation>
    <scope>NUCLEOTIDE SEQUENCE</scope>
</reference>
<dbReference type="EMBL" id="GBHO01004780">
    <property type="protein sequence ID" value="JAG38824.1"/>
    <property type="molecule type" value="Transcribed_RNA"/>
</dbReference>
<organism evidence="13">
    <name type="scientific">Lygus hesperus</name>
    <name type="common">Western plant bug</name>
    <dbReference type="NCBI Taxonomy" id="30085"/>
    <lineage>
        <taxon>Eukaryota</taxon>
        <taxon>Metazoa</taxon>
        <taxon>Ecdysozoa</taxon>
        <taxon>Arthropoda</taxon>
        <taxon>Hexapoda</taxon>
        <taxon>Insecta</taxon>
        <taxon>Pterygota</taxon>
        <taxon>Neoptera</taxon>
        <taxon>Paraneoptera</taxon>
        <taxon>Hemiptera</taxon>
        <taxon>Heteroptera</taxon>
        <taxon>Panheteroptera</taxon>
        <taxon>Cimicomorpha</taxon>
        <taxon>Miridae</taxon>
        <taxon>Mirini</taxon>
        <taxon>Lygus</taxon>
    </lineage>
</organism>
<dbReference type="Gene3D" id="1.10.240.10">
    <property type="entry name" value="Tyrosyl-Transfer RNA Synthetase"/>
    <property type="match status" value="1"/>
</dbReference>
<dbReference type="EMBL" id="GDHC01007232">
    <property type="protein sequence ID" value="JAQ11397.1"/>
    <property type="molecule type" value="Transcribed_RNA"/>
</dbReference>
<comment type="similarity">
    <text evidence="2 12">Belongs to the class-I aminoacyl-tRNA synthetase family.</text>
</comment>
<keyword evidence="6 12" id="KW-0436">Ligase</keyword>
<dbReference type="CDD" id="cd00806">
    <property type="entry name" value="TrpRS_core"/>
    <property type="match status" value="1"/>
</dbReference>
<evidence type="ECO:0000313" key="14">
    <source>
        <dbReference type="EMBL" id="JAG38824.1"/>
    </source>
</evidence>
<keyword evidence="7 12" id="KW-0547">Nucleotide-binding</keyword>
<dbReference type="InterPro" id="IPR001412">
    <property type="entry name" value="aa-tRNA-synth_I_CS"/>
</dbReference>
<evidence type="ECO:0000313" key="13">
    <source>
        <dbReference type="EMBL" id="JAG08751.1"/>
    </source>
</evidence>
<dbReference type="GO" id="GO:0005524">
    <property type="term" value="F:ATP binding"/>
    <property type="evidence" value="ECO:0007669"/>
    <property type="project" value="UniProtKB-KW"/>
</dbReference>
<keyword evidence="5" id="KW-0963">Cytoplasm</keyword>
<gene>
    <name evidence="13" type="primary">WARS_3</name>
    <name evidence="15" type="synonym">WARS</name>
    <name evidence="14" type="synonym">WARS_4</name>
    <name evidence="13" type="ORF">CM83_76001</name>
    <name evidence="14" type="ORF">CM83_76003</name>
    <name evidence="15" type="ORF">g.57978</name>
</gene>
<evidence type="ECO:0000256" key="10">
    <source>
        <dbReference type="ARBA" id="ARBA00023146"/>
    </source>
</evidence>
<dbReference type="PANTHER" id="PTHR10055:SF1">
    <property type="entry name" value="TRYPTOPHAN--TRNA LIGASE, CYTOPLASMIC"/>
    <property type="match status" value="1"/>
</dbReference>
<comment type="subcellular location">
    <subcellularLocation>
        <location evidence="1">Cytoplasm</location>
    </subcellularLocation>
</comment>
<evidence type="ECO:0000256" key="4">
    <source>
        <dbReference type="ARBA" id="ARBA00013782"/>
    </source>
</evidence>
<dbReference type="GO" id="GO:0004830">
    <property type="term" value="F:tryptophan-tRNA ligase activity"/>
    <property type="evidence" value="ECO:0007669"/>
    <property type="project" value="UniProtKB-EC"/>
</dbReference>
<name>A0A0A9WMU7_LYGHE</name>
<reference evidence="13" key="1">
    <citation type="journal article" date="2014" name="PLoS ONE">
        <title>Transcriptome-Based Identification of ABC Transporters in the Western Tarnished Plant Bug Lygus hesperus.</title>
        <authorList>
            <person name="Hull J.J."/>
            <person name="Chaney K."/>
            <person name="Geib S.M."/>
            <person name="Fabrick J.A."/>
            <person name="Brent C.S."/>
            <person name="Walsh D."/>
            <person name="Lavine L.C."/>
        </authorList>
    </citation>
    <scope>NUCLEOTIDE SEQUENCE</scope>
</reference>
<dbReference type="InterPro" id="IPR014729">
    <property type="entry name" value="Rossmann-like_a/b/a_fold"/>
</dbReference>
<dbReference type="InterPro" id="IPR002305">
    <property type="entry name" value="aa-tRNA-synth_Ic"/>
</dbReference>
<evidence type="ECO:0000256" key="2">
    <source>
        <dbReference type="ARBA" id="ARBA00005594"/>
    </source>
</evidence>
<dbReference type="EC" id="6.1.1.2" evidence="3"/>
<evidence type="ECO:0000313" key="15">
    <source>
        <dbReference type="EMBL" id="JAQ11397.1"/>
    </source>
</evidence>
<evidence type="ECO:0000256" key="11">
    <source>
        <dbReference type="ARBA" id="ARBA00030268"/>
    </source>
</evidence>
<dbReference type="FunFam" id="3.40.50.620:FF:000033">
    <property type="entry name" value="tryptophan--tRNA ligase, cytoplasmic"/>
    <property type="match status" value="1"/>
</dbReference>
<evidence type="ECO:0000256" key="9">
    <source>
        <dbReference type="ARBA" id="ARBA00022917"/>
    </source>
</evidence>
<dbReference type="Pfam" id="PF00579">
    <property type="entry name" value="tRNA-synt_1b"/>
    <property type="match status" value="1"/>
</dbReference>
<evidence type="ECO:0000256" key="7">
    <source>
        <dbReference type="ARBA" id="ARBA00022741"/>
    </source>
</evidence>
<dbReference type="NCBIfam" id="TIGR00233">
    <property type="entry name" value="trpS"/>
    <property type="match status" value="1"/>
</dbReference>
<dbReference type="GO" id="GO:0005737">
    <property type="term" value="C:cytoplasm"/>
    <property type="evidence" value="ECO:0007669"/>
    <property type="project" value="UniProtKB-SubCell"/>
</dbReference>
<dbReference type="PANTHER" id="PTHR10055">
    <property type="entry name" value="TRYPTOPHANYL-TRNA SYNTHETASE"/>
    <property type="match status" value="1"/>
</dbReference>